<dbReference type="EMBL" id="BTFZ01000003">
    <property type="protein sequence ID" value="GMM34618.1"/>
    <property type="molecule type" value="Genomic_DNA"/>
</dbReference>
<evidence type="ECO:0000259" key="17">
    <source>
        <dbReference type="SMART" id="SM00382"/>
    </source>
</evidence>
<keyword evidence="11 15" id="KW-0234">DNA repair</keyword>
<dbReference type="GO" id="GO:0003697">
    <property type="term" value="F:single-stranded DNA binding"/>
    <property type="evidence" value="ECO:0007669"/>
    <property type="project" value="UniProtKB-ARBA"/>
</dbReference>
<evidence type="ECO:0000256" key="14">
    <source>
        <dbReference type="ARBA" id="ARBA00048954"/>
    </source>
</evidence>
<evidence type="ECO:0000256" key="8">
    <source>
        <dbReference type="ARBA" id="ARBA00023125"/>
    </source>
</evidence>
<protein>
    <recommendedName>
        <fullName evidence="15">ATP-dependent DNA helicase PIF1</fullName>
        <ecNumber evidence="15">5.6.2.3</ecNumber>
    </recommendedName>
    <alternativeName>
        <fullName evidence="15">DNA 5'-3' helicase PIF1</fullName>
    </alternativeName>
    <alternativeName>
        <fullName evidence="15">DNA repair and recombination helicase PIF1</fullName>
    </alternativeName>
</protein>
<dbReference type="InterPro" id="IPR049163">
    <property type="entry name" value="Pif1-like_2B_dom"/>
</dbReference>
<evidence type="ECO:0000256" key="11">
    <source>
        <dbReference type="ARBA" id="ARBA00023204"/>
    </source>
</evidence>
<evidence type="ECO:0000256" key="10">
    <source>
        <dbReference type="ARBA" id="ARBA00023172"/>
    </source>
</evidence>
<keyword evidence="8 15" id="KW-0238">DNA-binding</keyword>
<feature type="compositionally biased region" description="Polar residues" evidence="16">
    <location>
        <begin position="241"/>
        <end position="262"/>
    </location>
</feature>
<dbReference type="SMART" id="SM00382">
    <property type="entry name" value="AAA"/>
    <property type="match status" value="1"/>
</dbReference>
<dbReference type="Pfam" id="PF21530">
    <property type="entry name" value="Pif1_2B_dom"/>
    <property type="match status" value="1"/>
</dbReference>
<evidence type="ECO:0000256" key="12">
    <source>
        <dbReference type="ARBA" id="ARBA00023235"/>
    </source>
</evidence>
<dbReference type="InterPro" id="IPR027417">
    <property type="entry name" value="P-loop_NTPase"/>
</dbReference>
<comment type="subcellular location">
    <subcellularLocation>
        <location evidence="2">Nucleus</location>
        <location evidence="2">Nucleolus</location>
    </subcellularLocation>
    <subcellularLocation>
        <location evidence="15">Nucleus</location>
    </subcellularLocation>
    <subcellularLocation>
        <location evidence="15">Mitochondrion</location>
    </subcellularLocation>
</comment>
<dbReference type="CDD" id="cd18809">
    <property type="entry name" value="SF1_C_RecD"/>
    <property type="match status" value="1"/>
</dbReference>
<evidence type="ECO:0000256" key="7">
    <source>
        <dbReference type="ARBA" id="ARBA00022840"/>
    </source>
</evidence>
<keyword evidence="4 15" id="KW-0227">DNA damage</keyword>
<feature type="region of interest" description="Disordered" evidence="16">
    <location>
        <begin position="241"/>
        <end position="317"/>
    </location>
</feature>
<keyword evidence="10 15" id="KW-0233">DNA recombination</keyword>
<feature type="domain" description="AAA+ ATPase" evidence="17">
    <location>
        <begin position="410"/>
        <end position="715"/>
    </location>
</feature>
<dbReference type="InterPro" id="IPR010285">
    <property type="entry name" value="DNA_helicase_pif1-like_DEAD"/>
</dbReference>
<evidence type="ECO:0000256" key="1">
    <source>
        <dbReference type="ARBA" id="ARBA00001946"/>
    </source>
</evidence>
<evidence type="ECO:0000256" key="2">
    <source>
        <dbReference type="ARBA" id="ARBA00004604"/>
    </source>
</evidence>
<keyword evidence="19" id="KW-1185">Reference proteome</keyword>
<accession>A0AAV5QKF6</accession>
<dbReference type="GO" id="GO:0005739">
    <property type="term" value="C:mitochondrion"/>
    <property type="evidence" value="ECO:0007669"/>
    <property type="project" value="UniProtKB-SubCell"/>
</dbReference>
<evidence type="ECO:0000256" key="13">
    <source>
        <dbReference type="ARBA" id="ARBA00023242"/>
    </source>
</evidence>
<dbReference type="PANTHER" id="PTHR47642:SF5">
    <property type="entry name" value="ATP-DEPENDENT DNA HELICASE"/>
    <property type="match status" value="1"/>
</dbReference>
<comment type="caution">
    <text evidence="18">The sequence shown here is derived from an EMBL/GenBank/DDBJ whole genome shotgun (WGS) entry which is preliminary data.</text>
</comment>
<feature type="binding site" evidence="15">
    <location>
        <begin position="418"/>
        <end position="425"/>
    </location>
    <ligand>
        <name>ATP</name>
        <dbReference type="ChEBI" id="CHEBI:30616"/>
    </ligand>
</feature>
<evidence type="ECO:0000256" key="9">
    <source>
        <dbReference type="ARBA" id="ARBA00023128"/>
    </source>
</evidence>
<keyword evidence="7 15" id="KW-0067">ATP-binding</keyword>
<dbReference type="GO" id="GO:0000723">
    <property type="term" value="P:telomere maintenance"/>
    <property type="evidence" value="ECO:0007669"/>
    <property type="project" value="InterPro"/>
</dbReference>
<evidence type="ECO:0000256" key="5">
    <source>
        <dbReference type="ARBA" id="ARBA00022801"/>
    </source>
</evidence>
<dbReference type="Gene3D" id="3.40.50.300">
    <property type="entry name" value="P-loop containing nucleotide triphosphate hydrolases"/>
    <property type="match status" value="1"/>
</dbReference>
<dbReference type="Proteomes" id="UP001360560">
    <property type="component" value="Unassembled WGS sequence"/>
</dbReference>
<dbReference type="SUPFAM" id="SSF52540">
    <property type="entry name" value="P-loop containing nucleoside triphosphate hydrolases"/>
    <property type="match status" value="2"/>
</dbReference>
<proteinExistence type="inferred from homology"/>
<evidence type="ECO:0000256" key="4">
    <source>
        <dbReference type="ARBA" id="ARBA00022763"/>
    </source>
</evidence>
<name>A0AAV5QKF6_9ASCO</name>
<dbReference type="InterPro" id="IPR051055">
    <property type="entry name" value="PIF1_helicase"/>
</dbReference>
<dbReference type="GO" id="GO:0006281">
    <property type="term" value="P:DNA repair"/>
    <property type="evidence" value="ECO:0007669"/>
    <property type="project" value="UniProtKB-UniRule"/>
</dbReference>
<evidence type="ECO:0000256" key="16">
    <source>
        <dbReference type="SAM" id="MobiDB-lite"/>
    </source>
</evidence>
<comment type="cofactor">
    <cofactor evidence="1 15">
        <name>Mg(2+)</name>
        <dbReference type="ChEBI" id="CHEBI:18420"/>
    </cofactor>
</comment>
<dbReference type="InterPro" id="IPR003593">
    <property type="entry name" value="AAA+_ATPase"/>
</dbReference>
<keyword evidence="12 15" id="KW-0413">Isomerase</keyword>
<evidence type="ECO:0000313" key="18">
    <source>
        <dbReference type="EMBL" id="GMM34618.1"/>
    </source>
</evidence>
<dbReference type="GO" id="GO:0016787">
    <property type="term" value="F:hydrolase activity"/>
    <property type="evidence" value="ECO:0007669"/>
    <property type="project" value="UniProtKB-KW"/>
</dbReference>
<dbReference type="HAMAP" id="MF_03176">
    <property type="entry name" value="PIF1"/>
    <property type="match status" value="1"/>
</dbReference>
<evidence type="ECO:0000313" key="19">
    <source>
        <dbReference type="Proteomes" id="UP001360560"/>
    </source>
</evidence>
<evidence type="ECO:0000256" key="6">
    <source>
        <dbReference type="ARBA" id="ARBA00022806"/>
    </source>
</evidence>
<comment type="similarity">
    <text evidence="15">Belongs to the helicase family. PIF1 subfamily.</text>
</comment>
<dbReference type="GO" id="GO:0005524">
    <property type="term" value="F:ATP binding"/>
    <property type="evidence" value="ECO:0007669"/>
    <property type="project" value="UniProtKB-UniRule"/>
</dbReference>
<dbReference type="CDD" id="cd18037">
    <property type="entry name" value="DEXSc_Pif1_like"/>
    <property type="match status" value="1"/>
</dbReference>
<dbReference type="InterPro" id="IPR048293">
    <property type="entry name" value="PIF1_RRM3_pfh1"/>
</dbReference>
<dbReference type="PANTHER" id="PTHR47642">
    <property type="entry name" value="ATP-DEPENDENT DNA HELICASE"/>
    <property type="match status" value="1"/>
</dbReference>
<reference evidence="18 19" key="1">
    <citation type="journal article" date="2023" name="Elife">
        <title>Identification of key yeast species and microbe-microbe interactions impacting larval growth of Drosophila in the wild.</title>
        <authorList>
            <person name="Mure A."/>
            <person name="Sugiura Y."/>
            <person name="Maeda R."/>
            <person name="Honda K."/>
            <person name="Sakurai N."/>
            <person name="Takahashi Y."/>
            <person name="Watada M."/>
            <person name="Katoh T."/>
            <person name="Gotoh A."/>
            <person name="Gotoh Y."/>
            <person name="Taniguchi I."/>
            <person name="Nakamura K."/>
            <person name="Hayashi T."/>
            <person name="Katayama T."/>
            <person name="Uemura T."/>
            <person name="Hattori Y."/>
        </authorList>
    </citation>
    <scope>NUCLEOTIDE SEQUENCE [LARGE SCALE GENOMIC DNA]</scope>
    <source>
        <strain evidence="18 19">SC-9</strain>
    </source>
</reference>
<feature type="region of interest" description="Disordered" evidence="16">
    <location>
        <begin position="947"/>
        <end position="985"/>
    </location>
</feature>
<dbReference type="FunFam" id="3.40.50.300:FF:001226">
    <property type="entry name" value="ATP-dependent DNA helicase PIF1"/>
    <property type="match status" value="1"/>
</dbReference>
<keyword evidence="5 15" id="KW-0378">Hydrolase</keyword>
<evidence type="ECO:0000256" key="15">
    <source>
        <dbReference type="HAMAP-Rule" id="MF_03176"/>
    </source>
</evidence>
<comment type="catalytic activity">
    <reaction evidence="14 15">
        <text>ATP + H2O = ADP + phosphate + H(+)</text>
        <dbReference type="Rhea" id="RHEA:13065"/>
        <dbReference type="ChEBI" id="CHEBI:15377"/>
        <dbReference type="ChEBI" id="CHEBI:15378"/>
        <dbReference type="ChEBI" id="CHEBI:30616"/>
        <dbReference type="ChEBI" id="CHEBI:43474"/>
        <dbReference type="ChEBI" id="CHEBI:456216"/>
        <dbReference type="EC" id="5.6.2.3"/>
    </reaction>
</comment>
<dbReference type="AlphaFoldDB" id="A0AAV5QKF6"/>
<gene>
    <name evidence="15" type="primary">PIF1</name>
    <name evidence="18" type="ORF">DASC09_019430</name>
</gene>
<feature type="compositionally biased region" description="Polar residues" evidence="16">
    <location>
        <begin position="284"/>
        <end position="296"/>
    </location>
</feature>
<dbReference type="Pfam" id="PF05970">
    <property type="entry name" value="PIF1"/>
    <property type="match status" value="1"/>
</dbReference>
<evidence type="ECO:0000256" key="3">
    <source>
        <dbReference type="ARBA" id="ARBA00022741"/>
    </source>
</evidence>
<dbReference type="GO" id="GO:0005730">
    <property type="term" value="C:nucleolus"/>
    <property type="evidence" value="ECO:0007669"/>
    <property type="project" value="UniProtKB-SubCell"/>
</dbReference>
<keyword evidence="13 15" id="KW-0539">Nucleus</keyword>
<comment type="function">
    <text evidence="15">DNA-dependent ATPase and 5'-3' DNA helicase required for the maintenance of both mitochondrial and nuclear genome stability.</text>
</comment>
<dbReference type="GO" id="GO:0006310">
    <property type="term" value="P:DNA recombination"/>
    <property type="evidence" value="ECO:0007669"/>
    <property type="project" value="UniProtKB-UniRule"/>
</dbReference>
<organism evidence="18 19">
    <name type="scientific">Saccharomycopsis crataegensis</name>
    <dbReference type="NCBI Taxonomy" id="43959"/>
    <lineage>
        <taxon>Eukaryota</taxon>
        <taxon>Fungi</taxon>
        <taxon>Dikarya</taxon>
        <taxon>Ascomycota</taxon>
        <taxon>Saccharomycotina</taxon>
        <taxon>Saccharomycetes</taxon>
        <taxon>Saccharomycopsidaceae</taxon>
        <taxon>Saccharomycopsis</taxon>
    </lineage>
</organism>
<keyword evidence="3 15" id="KW-0547">Nucleotide-binding</keyword>
<comment type="subunit">
    <text evidence="15">Monomer.</text>
</comment>
<dbReference type="GO" id="GO:0043139">
    <property type="term" value="F:5'-3' DNA helicase activity"/>
    <property type="evidence" value="ECO:0007669"/>
    <property type="project" value="UniProtKB-UniRule"/>
</dbReference>
<keyword evidence="9 15" id="KW-0496">Mitochondrion</keyword>
<sequence length="985" mass="110566">MLPKLSYSQFALRKTFLAGVCYKRSYNINNQLATIHLYTAIRLPEVIMNNVNLGRQKKDDFASDAFSSDDSDFFGSLSDFELEKLDEKLAQKPSGSDHNLESVELANPAHIETIRKDTGYDSSEWVSDNNDFDDTFDDQLALDNQNNEPQTVGGQRISLSQRLSLLENSQGLNKNSHSITNVLKKSQAVNVLLRNSSGSSYKEPQNLETATAKLESKSDKENQIEDLQQIMVSEDFVSDAFSDSQGLSLPNTIDPQQKNPTKTEPENINLRKPSSAGGDDLTQPRKQNLNLTPGTQNDHEGINIDLTDPSSPDDHRWKTTGKRFVITRSEQSMESPTIPMGRTRAPVIISSPTQHLTQRPSVSSPLANGKSAACLASRKMSTATNELPSSFVAEIVLSEEQNKILEIIKQGHNVFYTGSAGTGKSVLLRHAIKELRSIHGHGAVAVTASTGLAACNIGGTTLHSFSGIGLGEATAKQLIKKVKRSKKSCENWRRTKVLFIDEISMVDGRLLDKLSEIAKAVRKSQEPFGGIQVIFCGDFYQLPPVSKRTYNMKGDTKEEDANFAFTSESWKESIKVMVIMTKIFRQKGDLDFIDMLNEMRNGELSTKTIHNFLQLRRPLPTDDGIEPAELFATRYEVDRANNRRLSVLPGEEYVFNSIDGGSMVNGDSREALLNNFLAPKQLILKAGAQVMMIKNMDETLVNGSLGKVIDFVDPDTYFFYKKVVEDDVSDDEKFEAAVKRRTEKPTKFTEKHRPKLLETMEEEATKHELDESVFDFFKVMKEDENIDPILKANIDRKKNLINKLYDASKKRRYPLVRFLVNDGNTRDVLVNPETWDIEDENEQPLVSRTQIPLMLAWSISIHKSQGQTLSKAKVDLRKVFEKGQAYVALSRVTARKGLQVLNFVPTKVMTHLSVKEFYDALMNPDQALERARKLAESPAFSMKQFYKMEPPKKREAAQEAGKRGRKKRSPAPSTASLLILNDLTR</sequence>
<dbReference type="EC" id="5.6.2.3" evidence="15"/>
<keyword evidence="6 15" id="KW-0347">Helicase</keyword>
<feature type="DNA-binding region" evidence="15">
    <location>
        <begin position="884"/>
        <end position="903"/>
    </location>
</feature>
<feature type="compositionally biased region" description="Basic and acidic residues" evidence="16">
    <location>
        <begin position="949"/>
        <end position="962"/>
    </location>
</feature>